<dbReference type="InterPro" id="IPR036770">
    <property type="entry name" value="Ankyrin_rpt-contain_sf"/>
</dbReference>
<dbReference type="InterPro" id="IPR002110">
    <property type="entry name" value="Ankyrin_rpt"/>
</dbReference>
<feature type="region of interest" description="Disordered" evidence="2">
    <location>
        <begin position="1"/>
        <end position="24"/>
    </location>
</feature>
<feature type="repeat" description="ANK" evidence="1">
    <location>
        <begin position="108"/>
        <end position="140"/>
    </location>
</feature>
<feature type="compositionally biased region" description="Basic residues" evidence="2">
    <location>
        <begin position="1"/>
        <end position="12"/>
    </location>
</feature>
<sequence length="856" mass="96299">MASRKRHTKQKNQSHSILSKARQSPEQIKDLFPNIDCIYPGGRTLLTLAIENGEDISLVEAIIKSGADVNVQNSKGQTALMFAARAQRNDVLQKLLENEAQVDLLNDKNLTALSICIAENNIDGVKHLVQSGADVNLKTGKLQETALAQAKRLGNIHVIDLLGRSDFSLTGISLQSSGVDTGEQMSARSKKITENKNEELRLCLTKFSNLKHCKDNGQKISFKTFRKLADVFEKIGRLNCQDSSGATLLMYAAMQGSRESLEYILNLNPDVNARDCKGRTALMYVFISRMNISKLSLYQVIGDSPCVQDQYGKTALMYAFKNKYRLPLLSVKVLLGGALIRFVKEMNVVLVYDVPETNIHNDNCVSVDKDGRTHLMYAIENIPSPDLQMLKELCDNQLNVQEKSFGLSALMYAVYYNTDLIPFLLDCGADRNLQDKEGKTVFVLALEMKWNLPLALLKELATIEVIHTKDVHGRTALMYAIEHFHSNQLIEHILSLGADVGVQDKDGVTALMIVFKTSLKLWGSILTKLASKDINKQDCLGKTALMYATKYEASEDCLKILMECGADINIYDLSGSTPLMYLLNCTKNICRARSSILNDMDILIRSTFLDFSRVHQPMKCFQCLRAELHKLVYQKLSSRNREIIVTCLRNHQRDSLNWYYSNDLKLLRLLWRIGVYLEPEVVRGGHVTETSPFRVALELGHVDITKYILLNNYMTNKDLEFLKQFNWDHLHSLNRFPFSFISTDAIDFAKSLRSQPLSLVKLSFIAVSTCIGLYGDRDERVAKLPIPQILKNNLLLQCPEAAIQAASLGDGNPMRILQRSYTIVKVVDSLVVKPNVNFIVCQTQANTSNNVTTIWS</sequence>
<dbReference type="SMART" id="SM00248">
    <property type="entry name" value="ANK"/>
    <property type="match status" value="10"/>
</dbReference>
<dbReference type="STRING" id="6526.A0A2C9KW44"/>
<dbReference type="Pfam" id="PF12796">
    <property type="entry name" value="Ank_2"/>
    <property type="match status" value="4"/>
</dbReference>
<name>A0A2C9KW44_BIOGL</name>
<evidence type="ECO:0000313" key="3">
    <source>
        <dbReference type="EnsemblMetazoa" id="BGLB024166-PA"/>
    </source>
</evidence>
<dbReference type="PANTHER" id="PTHR24120:SF4">
    <property type="entry name" value="GH07239P"/>
    <property type="match status" value="1"/>
</dbReference>
<dbReference type="SUPFAM" id="SSF48403">
    <property type="entry name" value="Ankyrin repeat"/>
    <property type="match status" value="2"/>
</dbReference>
<dbReference type="AlphaFoldDB" id="A0A2C9KW44"/>
<dbReference type="Proteomes" id="UP000076420">
    <property type="component" value="Unassembled WGS sequence"/>
</dbReference>
<dbReference type="PROSITE" id="PS50297">
    <property type="entry name" value="ANK_REP_REGION"/>
    <property type="match status" value="5"/>
</dbReference>
<keyword evidence="1" id="KW-0040">ANK repeat</keyword>
<gene>
    <name evidence="3" type="primary">106070702</name>
</gene>
<evidence type="ECO:0000256" key="1">
    <source>
        <dbReference type="PROSITE-ProRule" id="PRU00023"/>
    </source>
</evidence>
<feature type="repeat" description="ANK" evidence="1">
    <location>
        <begin position="75"/>
        <end position="107"/>
    </location>
</feature>
<feature type="repeat" description="ANK" evidence="1">
    <location>
        <begin position="472"/>
        <end position="505"/>
    </location>
</feature>
<dbReference type="VEuPathDB" id="VectorBase:BGLAX_033680"/>
<feature type="repeat" description="ANK" evidence="1">
    <location>
        <begin position="244"/>
        <end position="276"/>
    </location>
</feature>
<dbReference type="VEuPathDB" id="VectorBase:BGLB024166"/>
<feature type="repeat" description="ANK" evidence="1">
    <location>
        <begin position="540"/>
        <end position="573"/>
    </location>
</feature>
<evidence type="ECO:0000256" key="2">
    <source>
        <dbReference type="SAM" id="MobiDB-lite"/>
    </source>
</evidence>
<dbReference type="PANTHER" id="PTHR24120">
    <property type="entry name" value="GH07239P"/>
    <property type="match status" value="1"/>
</dbReference>
<feature type="compositionally biased region" description="Polar residues" evidence="2">
    <location>
        <begin position="13"/>
        <end position="24"/>
    </location>
</feature>
<organism evidence="3 4">
    <name type="scientific">Biomphalaria glabrata</name>
    <name type="common">Bloodfluke planorb</name>
    <name type="synonym">Freshwater snail</name>
    <dbReference type="NCBI Taxonomy" id="6526"/>
    <lineage>
        <taxon>Eukaryota</taxon>
        <taxon>Metazoa</taxon>
        <taxon>Spiralia</taxon>
        <taxon>Lophotrochozoa</taxon>
        <taxon>Mollusca</taxon>
        <taxon>Gastropoda</taxon>
        <taxon>Heterobranchia</taxon>
        <taxon>Euthyneura</taxon>
        <taxon>Panpulmonata</taxon>
        <taxon>Hygrophila</taxon>
        <taxon>Lymnaeoidea</taxon>
        <taxon>Planorbidae</taxon>
        <taxon>Biomphalaria</taxon>
    </lineage>
</organism>
<dbReference type="KEGG" id="bgt:106070702"/>
<protein>
    <submittedName>
        <fullName evidence="3">Uncharacterized protein</fullName>
    </submittedName>
</protein>
<feature type="repeat" description="ANK" evidence="1">
    <location>
        <begin position="41"/>
        <end position="74"/>
    </location>
</feature>
<accession>A0A2C9KW44</accession>
<reference evidence="3" key="1">
    <citation type="submission" date="2020-05" db="UniProtKB">
        <authorList>
            <consortium name="EnsemblMetazoa"/>
        </authorList>
    </citation>
    <scope>IDENTIFICATION</scope>
    <source>
        <strain evidence="3">BB02</strain>
    </source>
</reference>
<proteinExistence type="predicted"/>
<dbReference type="OrthoDB" id="6074609at2759"/>
<dbReference type="EnsemblMetazoa" id="BGLB024166-RA">
    <property type="protein sequence ID" value="BGLB024166-PA"/>
    <property type="gene ID" value="BGLB024166"/>
</dbReference>
<evidence type="ECO:0000313" key="4">
    <source>
        <dbReference type="Proteomes" id="UP000076420"/>
    </source>
</evidence>
<dbReference type="Gene3D" id="1.25.40.20">
    <property type="entry name" value="Ankyrin repeat-containing domain"/>
    <property type="match status" value="4"/>
</dbReference>
<dbReference type="PROSITE" id="PS50088">
    <property type="entry name" value="ANK_REPEAT"/>
    <property type="match status" value="6"/>
</dbReference>